<comment type="subunit">
    <text evidence="3">Monomer.</text>
</comment>
<sequence length="617" mass="70081">MSTPDDDVQMHLNSQDTQELRELQHDEHFDEYSDFADDPETLEIIDQLLLEAASQHKDDVLGNAPLVVTDIEDYEEPRGVRLPKVLSLETTRRWEVQAERAGTQPKETVRDESTERRRSQDDEKLVKGRKDESQPGQTQQDAALHPTGPDTRSPLERFRKPPKKALSVTDLISPSWCELQYYYVLTKHGRKRRTPAMKQGSAVHQKLEEEVHTTVPVEITKKEDSWGLRIWNIVQGLRTLRDTGKTRELEVWGSVGGELVNGVIDELSYECPDPKLEEQVRSIQAKIVEPPLPEYQASMRDYLVSSVQREQGQSLADALRNGDGAQQENPSSSPRKASAKGDDERRIYITDVKTRQSPTLPGESAVRPTLLQLHLYHHMLENLAQGKFTLSQLAERYNFDVNETFSDSFIAQIGGLNQEVFALSQQSDEVRNELPSSTQDSVDILLQHNNLATLWDFMMEQLRLTLILPGDSSLPSNTANNETTNHDIQDPFIPPPSSLSQLPIPPSQPTRLSPVLTARYIATNYKHSSTSRILGSKSYLFNASWLTSQLYSSLGFWKGEREPKGVEVDDAWKCRVCEFRDECAWVKERDENMVSEAKGRRKVKKEIEVGEGKRSLV</sequence>
<protein>
    <recommendedName>
        <fullName evidence="10">Exonuclease V</fullName>
    </recommendedName>
</protein>
<evidence type="ECO:0000256" key="7">
    <source>
        <dbReference type="SAM" id="MobiDB-lite"/>
    </source>
</evidence>
<reference evidence="8" key="1">
    <citation type="submission" date="2022-10" db="EMBL/GenBank/DDBJ databases">
        <title>Culturing micro-colonial fungi from biological soil crusts in the Mojave desert and describing Neophaeococcomyces mojavensis, and introducing the new genera and species Taxawa tesnikishii.</title>
        <authorList>
            <person name="Kurbessoian T."/>
            <person name="Stajich J.E."/>
        </authorList>
    </citation>
    <scope>NUCLEOTIDE SEQUENCE</scope>
    <source>
        <strain evidence="8">TK_41</strain>
    </source>
</reference>
<keyword evidence="4" id="KW-0479">Metal-binding</keyword>
<evidence type="ECO:0000256" key="4">
    <source>
        <dbReference type="ARBA" id="ARBA00022485"/>
    </source>
</evidence>
<evidence type="ECO:0000256" key="2">
    <source>
        <dbReference type="ARBA" id="ARBA00009797"/>
    </source>
</evidence>
<feature type="compositionally biased region" description="Polar residues" evidence="7">
    <location>
        <begin position="324"/>
        <end position="335"/>
    </location>
</feature>
<evidence type="ECO:0000256" key="3">
    <source>
        <dbReference type="ARBA" id="ARBA00011245"/>
    </source>
</evidence>
<evidence type="ECO:0000313" key="9">
    <source>
        <dbReference type="Proteomes" id="UP001172673"/>
    </source>
</evidence>
<feature type="region of interest" description="Disordered" evidence="7">
    <location>
        <begin position="321"/>
        <end position="345"/>
    </location>
</feature>
<keyword evidence="4" id="KW-0004">4Fe-4S</keyword>
<keyword evidence="9" id="KW-1185">Reference proteome</keyword>
<dbReference type="GO" id="GO:0051539">
    <property type="term" value="F:4 iron, 4 sulfur cluster binding"/>
    <property type="evidence" value="ECO:0007669"/>
    <property type="project" value="UniProtKB-KW"/>
</dbReference>
<dbReference type="Pfam" id="PF09810">
    <property type="entry name" value="Exo5"/>
    <property type="match status" value="1"/>
</dbReference>
<dbReference type="AlphaFoldDB" id="A0AA38XLY0"/>
<keyword evidence="5" id="KW-0540">Nuclease</keyword>
<keyword evidence="4" id="KW-0411">Iron-sulfur</keyword>
<evidence type="ECO:0000313" key="8">
    <source>
        <dbReference type="EMBL" id="KAJ9615929.1"/>
    </source>
</evidence>
<comment type="cofactor">
    <cofactor evidence="1">
        <name>[4Fe-4S] cluster</name>
        <dbReference type="ChEBI" id="CHEBI:49883"/>
    </cofactor>
</comment>
<comment type="caution">
    <text evidence="8">The sequence shown here is derived from an EMBL/GenBank/DDBJ whole genome shotgun (WGS) entry which is preliminary data.</text>
</comment>
<dbReference type="GO" id="GO:0005739">
    <property type="term" value="C:mitochondrion"/>
    <property type="evidence" value="ECO:0007669"/>
    <property type="project" value="TreeGrafter"/>
</dbReference>
<gene>
    <name evidence="8" type="ORF">H2200_002006</name>
</gene>
<comment type="similarity">
    <text evidence="2">Belongs to the EXO5 family.</text>
</comment>
<evidence type="ECO:0000256" key="6">
    <source>
        <dbReference type="ARBA" id="ARBA00022839"/>
    </source>
</evidence>
<evidence type="ECO:0000256" key="1">
    <source>
        <dbReference type="ARBA" id="ARBA00001966"/>
    </source>
</evidence>
<dbReference type="GO" id="GO:0005634">
    <property type="term" value="C:nucleus"/>
    <property type="evidence" value="ECO:0007669"/>
    <property type="project" value="TreeGrafter"/>
</dbReference>
<dbReference type="GO" id="GO:0036297">
    <property type="term" value="P:interstrand cross-link repair"/>
    <property type="evidence" value="ECO:0007669"/>
    <property type="project" value="TreeGrafter"/>
</dbReference>
<feature type="compositionally biased region" description="Basic and acidic residues" evidence="7">
    <location>
        <begin position="107"/>
        <end position="133"/>
    </location>
</feature>
<evidence type="ECO:0008006" key="10">
    <source>
        <dbReference type="Google" id="ProtNLM"/>
    </source>
</evidence>
<accession>A0AA38XLY0</accession>
<keyword evidence="6" id="KW-0378">Hydrolase</keyword>
<feature type="region of interest" description="Disordered" evidence="7">
    <location>
        <begin position="96"/>
        <end position="164"/>
    </location>
</feature>
<dbReference type="InterPro" id="IPR019190">
    <property type="entry name" value="EXOV"/>
</dbReference>
<dbReference type="PANTHER" id="PTHR14464">
    <property type="entry name" value="EXONUCLEASE V"/>
    <property type="match status" value="1"/>
</dbReference>
<keyword evidence="4" id="KW-0408">Iron</keyword>
<dbReference type="PANTHER" id="PTHR14464:SF4">
    <property type="entry name" value="EXONUCLEASE V"/>
    <property type="match status" value="1"/>
</dbReference>
<proteinExistence type="inferred from homology"/>
<organism evidence="8 9">
    <name type="scientific">Cladophialophora chaetospira</name>
    <dbReference type="NCBI Taxonomy" id="386627"/>
    <lineage>
        <taxon>Eukaryota</taxon>
        <taxon>Fungi</taxon>
        <taxon>Dikarya</taxon>
        <taxon>Ascomycota</taxon>
        <taxon>Pezizomycotina</taxon>
        <taxon>Eurotiomycetes</taxon>
        <taxon>Chaetothyriomycetidae</taxon>
        <taxon>Chaetothyriales</taxon>
        <taxon>Herpotrichiellaceae</taxon>
        <taxon>Cladophialophora</taxon>
    </lineage>
</organism>
<dbReference type="EMBL" id="JAPDRK010000002">
    <property type="protein sequence ID" value="KAJ9615929.1"/>
    <property type="molecule type" value="Genomic_DNA"/>
</dbReference>
<dbReference type="Proteomes" id="UP001172673">
    <property type="component" value="Unassembled WGS sequence"/>
</dbReference>
<evidence type="ECO:0000256" key="5">
    <source>
        <dbReference type="ARBA" id="ARBA00022722"/>
    </source>
</evidence>
<keyword evidence="6" id="KW-0269">Exonuclease</keyword>
<dbReference type="GO" id="GO:0045145">
    <property type="term" value="F:single-stranded DNA 5'-3' DNA exonuclease activity"/>
    <property type="evidence" value="ECO:0007669"/>
    <property type="project" value="InterPro"/>
</dbReference>
<name>A0AA38XLY0_9EURO</name>